<dbReference type="InterPro" id="IPR018712">
    <property type="entry name" value="Tle1-like_cat"/>
</dbReference>
<dbReference type="PANTHER" id="PTHR33840">
    <property type="match status" value="1"/>
</dbReference>
<evidence type="ECO:0000256" key="1">
    <source>
        <dbReference type="SAM" id="MobiDB-lite"/>
    </source>
</evidence>
<proteinExistence type="predicted"/>
<protein>
    <recommendedName>
        <fullName evidence="2">T6SS Phospholipase effector Tle1-like catalytic domain-containing protein</fullName>
    </recommendedName>
</protein>
<keyword evidence="4" id="KW-1185">Reference proteome</keyword>
<accession>A0A0D2EY31</accession>
<gene>
    <name evidence="3" type="ORF">PV05_04052</name>
</gene>
<dbReference type="GeneID" id="25325960"/>
<evidence type="ECO:0000313" key="4">
    <source>
        <dbReference type="Proteomes" id="UP000054342"/>
    </source>
</evidence>
<dbReference type="PANTHER" id="PTHR33840:SF1">
    <property type="entry name" value="TLE1 PHOSPHOLIPASE DOMAIN-CONTAINING PROTEIN"/>
    <property type="match status" value="1"/>
</dbReference>
<dbReference type="Proteomes" id="UP000054342">
    <property type="component" value="Unassembled WGS sequence"/>
</dbReference>
<dbReference type="STRING" id="348802.A0A0D2EY31"/>
<feature type="domain" description="T6SS Phospholipase effector Tle1-like catalytic" evidence="2">
    <location>
        <begin position="4"/>
        <end position="270"/>
    </location>
</feature>
<dbReference type="HOGENOM" id="CLU_005049_1_1_1"/>
<dbReference type="AlphaFoldDB" id="A0A0D2EY31"/>
<evidence type="ECO:0000313" key="3">
    <source>
        <dbReference type="EMBL" id="KIW59615.1"/>
    </source>
</evidence>
<organism evidence="3 4">
    <name type="scientific">Exophiala xenobiotica</name>
    <dbReference type="NCBI Taxonomy" id="348802"/>
    <lineage>
        <taxon>Eukaryota</taxon>
        <taxon>Fungi</taxon>
        <taxon>Dikarya</taxon>
        <taxon>Ascomycota</taxon>
        <taxon>Pezizomycotina</taxon>
        <taxon>Eurotiomycetes</taxon>
        <taxon>Chaetothyriomycetidae</taxon>
        <taxon>Chaetothyriales</taxon>
        <taxon>Herpotrichiellaceae</taxon>
        <taxon>Exophiala</taxon>
    </lineage>
</organism>
<dbReference type="RefSeq" id="XP_013320199.1">
    <property type="nucleotide sequence ID" value="XM_013464745.1"/>
</dbReference>
<feature type="region of interest" description="Disordered" evidence="1">
    <location>
        <begin position="442"/>
        <end position="492"/>
    </location>
</feature>
<feature type="region of interest" description="Disordered" evidence="1">
    <location>
        <begin position="376"/>
        <end position="397"/>
    </location>
</feature>
<feature type="compositionally biased region" description="Basic and acidic residues" evidence="1">
    <location>
        <begin position="455"/>
        <end position="470"/>
    </location>
</feature>
<dbReference type="EMBL" id="KN847318">
    <property type="protein sequence ID" value="KIW59615.1"/>
    <property type="molecule type" value="Genomic_DNA"/>
</dbReference>
<dbReference type="OrthoDB" id="3057168at2759"/>
<sequence>MPRKRIIVCCDGTWKNSDGSGQVPTNVAKLARCIQPEAEVTQGGEKIQVKQVVYYQHGVGSVAGWLFGGIENAIEGATGGGVRENIMQAYQFICLNYQHGDEIFFFGFSRDGLAHQQRPQLGPVFEQWEKQNERQKSQGPLGDDQEVKDYFRDLLHNEWTRPKIPIKVCAVWETVGSLGLPRPFFLPQPVGRKLAFVDTKVLPNVEYAYQALALDERRRQFKPTLWEKSGGQVLPRVLKQCWFPGVHSDVGGGQKDDAASRVPLGWMLSQVAGLLEFNPLAVGQFMRGTGPSPSFIGRLHNSMKGLFVLGGVYCRVPGTFTSTNPLTREPTDHRLKNAFETIHWTARERMTKNIDDYDKAGLVDFAMKAVVTEPSSPVVHDAEDTSHLPLPQGPGRQTAVQWVSEKHHVSLMEDEMKPFEQKILQLWNMQDLYAMTVDPDERAQATGGEQSSEPPAERMRKPIQDQKRSTVDVLASNSTTLPRGPSPRRETA</sequence>
<evidence type="ECO:0000259" key="2">
    <source>
        <dbReference type="Pfam" id="PF09994"/>
    </source>
</evidence>
<dbReference type="Pfam" id="PF09994">
    <property type="entry name" value="T6SS_Tle1-like_cat"/>
    <property type="match status" value="1"/>
</dbReference>
<name>A0A0D2EY31_9EURO</name>
<reference evidence="3 4" key="1">
    <citation type="submission" date="2015-01" db="EMBL/GenBank/DDBJ databases">
        <title>The Genome Sequence of Exophiala xenobiotica CBS118157.</title>
        <authorList>
            <consortium name="The Broad Institute Genomics Platform"/>
            <person name="Cuomo C."/>
            <person name="de Hoog S."/>
            <person name="Gorbushina A."/>
            <person name="Stielow B."/>
            <person name="Teixiera M."/>
            <person name="Abouelleil A."/>
            <person name="Chapman S.B."/>
            <person name="Priest M."/>
            <person name="Young S.K."/>
            <person name="Wortman J."/>
            <person name="Nusbaum C."/>
            <person name="Birren B."/>
        </authorList>
    </citation>
    <scope>NUCLEOTIDE SEQUENCE [LARGE SCALE GENOMIC DNA]</scope>
    <source>
        <strain evidence="3 4">CBS 118157</strain>
    </source>
</reference>